<feature type="region of interest" description="Disordered" evidence="1">
    <location>
        <begin position="278"/>
        <end position="322"/>
    </location>
</feature>
<feature type="transmembrane region" description="Helical" evidence="2">
    <location>
        <begin position="218"/>
        <end position="240"/>
    </location>
</feature>
<keyword evidence="2" id="KW-0812">Transmembrane</keyword>
<proteinExistence type="predicted"/>
<keyword evidence="2" id="KW-1133">Transmembrane helix</keyword>
<sequence length="858" mass="90660">MSGNSMGSCPLGGSWWICLDQSPTFFGCCASDPCNGIGCPEKDLFPAGMGTAGGPDASSNDGSYWPNADCPNGGVWYTCSRQTPSFQGCCDDHNDPGSSEKFNPCLENGCPLPRLYAAAFSSVPATFASIIASKTSSDPTSSLSISSFSASSPSTPSSPALSSISASPSIYISSISSSPVTNFATDTSSTETPSSQGSATVTATVGSSRHNSNSKLPITAIIGSALGGVVVILLVLLILFCVQRYRKRTPLAGAVEPYYQPPPQDISMVKAISSPTVYEGSASDTKAPRKDYRPVSEIPSSPPLSPAPPYQSAPQSPEFSNHHEIDSSILHEVESPSLQQKSFVSRPGTVELPDTSEDPFRASLPEVLKYTCTAQTPTFFGCCTSNPCNNKGCPESDLRAAGLGHGETGDEGSMNLGSYWPNVYCSSGIWWICSSKNPSFQGCCDIDPCSSNATNCPQSHLYPAAFRSVTTASNVAGSRSTTFQTSILPTATFPIPTISVTTPPGASTIDQFLSLEYSKFSKTASWNNTGYLTQSSLNYSNSGTESTTPSIFYLTASSIPGFTQIAPSGTILTNFSDSNNDSSSISTNPNIATVTSISTFTAVRISVYTVPYSSSESAYPSDSLPLLTTTSAPVAKSPGSSSITSPLYVASSASPSPTPSTAPSSSTTADTKLIAWGATGGVAFILVFALVSWLIRSRNRAKKNNNKPIIASLSTRLPWKKTSREIPRISLSSYPFKGMAPSTSNSSEEASNETWSASLKDYQNMGLMDGSKIGMDNNSEPRNQKPAHLSGYESHYSRPFQSQDLPENQNSTSLGGGLDRNSFARRMVQGGWDAVDLQSGYVPRDTGNGWHGEHDMRR</sequence>
<feature type="transmembrane region" description="Helical" evidence="2">
    <location>
        <begin position="673"/>
        <end position="695"/>
    </location>
</feature>
<evidence type="ECO:0000256" key="2">
    <source>
        <dbReference type="SAM" id="Phobius"/>
    </source>
</evidence>
<organism evidence="3 4">
    <name type="scientific">Botryotinia fuckeliana (strain BcDW1)</name>
    <name type="common">Noble rot fungus</name>
    <name type="synonym">Botrytis cinerea</name>
    <dbReference type="NCBI Taxonomy" id="1290391"/>
    <lineage>
        <taxon>Eukaryota</taxon>
        <taxon>Fungi</taxon>
        <taxon>Dikarya</taxon>
        <taxon>Ascomycota</taxon>
        <taxon>Pezizomycotina</taxon>
        <taxon>Leotiomycetes</taxon>
        <taxon>Helotiales</taxon>
        <taxon>Sclerotiniaceae</taxon>
        <taxon>Botrytis</taxon>
    </lineage>
</organism>
<dbReference type="OrthoDB" id="3692311at2759"/>
<name>M7TWQ0_BOTF1</name>
<keyword evidence="2" id="KW-0472">Membrane</keyword>
<gene>
    <name evidence="3" type="ORF">BcDW1_5673</name>
</gene>
<evidence type="ECO:0000256" key="1">
    <source>
        <dbReference type="SAM" id="MobiDB-lite"/>
    </source>
</evidence>
<feature type="compositionally biased region" description="Polar residues" evidence="1">
    <location>
        <begin position="799"/>
        <end position="813"/>
    </location>
</feature>
<evidence type="ECO:0000313" key="4">
    <source>
        <dbReference type="Proteomes" id="UP000012045"/>
    </source>
</evidence>
<dbReference type="Proteomes" id="UP000012045">
    <property type="component" value="Unassembled WGS sequence"/>
</dbReference>
<feature type="compositionally biased region" description="Pro residues" evidence="1">
    <location>
        <begin position="300"/>
        <end position="311"/>
    </location>
</feature>
<dbReference type="STRING" id="1290391.M7TWQ0"/>
<feature type="region of interest" description="Disordered" evidence="1">
    <location>
        <begin position="336"/>
        <end position="358"/>
    </location>
</feature>
<reference evidence="4" key="1">
    <citation type="journal article" date="2013" name="Genome Announc.">
        <title>Draft genome sequence of Botrytis cinerea BcDW1, inoculum for noble rot of grape berries.</title>
        <authorList>
            <person name="Blanco-Ulate B."/>
            <person name="Allen G."/>
            <person name="Powell A.L."/>
            <person name="Cantu D."/>
        </authorList>
    </citation>
    <scope>NUCLEOTIDE SEQUENCE [LARGE SCALE GENOMIC DNA]</scope>
    <source>
        <strain evidence="4">BcDW1</strain>
    </source>
</reference>
<protein>
    <submittedName>
        <fullName evidence="3">Uncharacterized protein</fullName>
    </submittedName>
</protein>
<evidence type="ECO:0000313" key="3">
    <source>
        <dbReference type="EMBL" id="EMR85674.1"/>
    </source>
</evidence>
<dbReference type="AlphaFoldDB" id="M7TWQ0"/>
<feature type="region of interest" description="Disordered" evidence="1">
    <location>
        <begin position="769"/>
        <end position="820"/>
    </location>
</feature>
<feature type="region of interest" description="Disordered" evidence="1">
    <location>
        <begin position="838"/>
        <end position="858"/>
    </location>
</feature>
<accession>M7TWQ0</accession>
<dbReference type="HOGENOM" id="CLU_333160_0_0_1"/>
<dbReference type="EMBL" id="KB707892">
    <property type="protein sequence ID" value="EMR85674.1"/>
    <property type="molecule type" value="Genomic_DNA"/>
</dbReference>
<feature type="region of interest" description="Disordered" evidence="1">
    <location>
        <begin position="182"/>
        <end position="210"/>
    </location>
</feature>